<dbReference type="GO" id="GO:0006508">
    <property type="term" value="P:proteolysis"/>
    <property type="evidence" value="ECO:0007669"/>
    <property type="project" value="UniProtKB-KW"/>
</dbReference>
<dbReference type="OMA" id="DHLQCFK"/>
<dbReference type="EMBL" id="KK852521">
    <property type="protein sequence ID" value="KDR22141.1"/>
    <property type="molecule type" value="Genomic_DNA"/>
</dbReference>
<reference evidence="4 5" key="1">
    <citation type="journal article" date="2014" name="Nat. Commun.">
        <title>Molecular traces of alternative social organization in a termite genome.</title>
        <authorList>
            <person name="Terrapon N."/>
            <person name="Li C."/>
            <person name="Robertson H.M."/>
            <person name="Ji L."/>
            <person name="Meng X."/>
            <person name="Booth W."/>
            <person name="Chen Z."/>
            <person name="Childers C.P."/>
            <person name="Glastad K.M."/>
            <person name="Gokhale K."/>
            <person name="Gowin J."/>
            <person name="Gronenberg W."/>
            <person name="Hermansen R.A."/>
            <person name="Hu H."/>
            <person name="Hunt B.G."/>
            <person name="Huylmans A.K."/>
            <person name="Khalil S.M."/>
            <person name="Mitchell R.D."/>
            <person name="Munoz-Torres M.C."/>
            <person name="Mustard J.A."/>
            <person name="Pan H."/>
            <person name="Reese J.T."/>
            <person name="Scharf M.E."/>
            <person name="Sun F."/>
            <person name="Vogel H."/>
            <person name="Xiao J."/>
            <person name="Yang W."/>
            <person name="Yang Z."/>
            <person name="Yang Z."/>
            <person name="Zhou J."/>
            <person name="Zhu J."/>
            <person name="Brent C.S."/>
            <person name="Elsik C.G."/>
            <person name="Goodisman M.A."/>
            <person name="Liberles D.A."/>
            <person name="Roe R.M."/>
            <person name="Vargo E.L."/>
            <person name="Vilcinskas A."/>
            <person name="Wang J."/>
            <person name="Bornberg-Bauer E."/>
            <person name="Korb J."/>
            <person name="Zhang G."/>
            <person name="Liebig J."/>
        </authorList>
    </citation>
    <scope>NUCLEOTIDE SEQUENCE [LARGE SCALE GENOMIC DNA]</scope>
    <source>
        <tissue evidence="4">Whole organism</tissue>
    </source>
</reference>
<feature type="domain" description="Deubiquitinating enzyme MINDY-3/4 conserved" evidence="3">
    <location>
        <begin position="64"/>
        <end position="419"/>
    </location>
</feature>
<evidence type="ECO:0000313" key="4">
    <source>
        <dbReference type="EMBL" id="KDR22141.1"/>
    </source>
</evidence>
<evidence type="ECO:0000259" key="3">
    <source>
        <dbReference type="SMART" id="SM01174"/>
    </source>
</evidence>
<evidence type="ECO:0000256" key="1">
    <source>
        <dbReference type="ARBA" id="ARBA00011074"/>
    </source>
</evidence>
<evidence type="ECO:0000256" key="2">
    <source>
        <dbReference type="RuleBase" id="RU367088"/>
    </source>
</evidence>
<dbReference type="InParanoid" id="A0A067RE78"/>
<protein>
    <recommendedName>
        <fullName evidence="2">Ubiquitin carboxyl-terminal hydrolase MINDY</fullName>
        <ecNumber evidence="2">3.4.19.12</ecNumber>
    </recommendedName>
</protein>
<dbReference type="PANTHER" id="PTHR12473">
    <property type="entry name" value="UBIQUITIN CARBOXYL-TERMINAL HYDROLASE MINDY-4-RELATED"/>
    <property type="match status" value="1"/>
</dbReference>
<dbReference type="InterPro" id="IPR039785">
    <property type="entry name" value="MINY3/4"/>
</dbReference>
<comment type="similarity">
    <text evidence="1 2">Belongs to the MINDY deubiquitinase family. FAM188 subfamily.</text>
</comment>
<dbReference type="GO" id="GO:0071108">
    <property type="term" value="P:protein K48-linked deubiquitination"/>
    <property type="evidence" value="ECO:0007669"/>
    <property type="project" value="InterPro"/>
</dbReference>
<gene>
    <name evidence="4" type="ORF">L798_02105</name>
</gene>
<dbReference type="Pfam" id="PF13898">
    <property type="entry name" value="MINDY-3_4_CD"/>
    <property type="match status" value="1"/>
</dbReference>
<dbReference type="SMART" id="SM01174">
    <property type="entry name" value="DUF4205"/>
    <property type="match status" value="1"/>
</dbReference>
<dbReference type="EC" id="3.4.19.12" evidence="2"/>
<dbReference type="InterPro" id="IPR025257">
    <property type="entry name" value="MINDY-3/4_CD"/>
</dbReference>
<evidence type="ECO:0000313" key="5">
    <source>
        <dbReference type="Proteomes" id="UP000027135"/>
    </source>
</evidence>
<dbReference type="AlphaFoldDB" id="A0A067RE78"/>
<accession>A0A067RE78</accession>
<sequence length="424" mass="47050">MAAGLSVDQQIRGGSSRKFEALAKALTGLGADRIIYPRKSRVVSQRMSVAGGIPITEELAVELRQVVFGCSVSAPKHEWLRTGLVFRDSDQELSYGLKSSCNTTRGLLSVVQAHIIKHLLFEKRGKDQQPRPDTLLKPSRTRQIEALWTAIAEILWMIGEKSKCSVALPQDLVHVPQSHQYLQDGVTEKLNIFEFTDLEDLQIFIKRYIYLFEDDPGPGTLLVLYGAVLTRGTDKVKTDMDNDRAFLVAGVEEGSHCIVTLLLTGHATPYLHNGVVYVGDEDHYAMPQFGILNRSEVGFLVWDECTEGQVEGSRQPGSRLKTPSLPVWVSSCAGNYGVLFNTNRELLRNYHAERRFDLHYYTCGGGHCLLGIDTRCNEDEMCGSAAGGKGLGREDFSTAPPLEKLIHTKWQDAHVHWTGPAPVA</sequence>
<dbReference type="GO" id="GO:1990380">
    <property type="term" value="F:K48-linked deubiquitinase activity"/>
    <property type="evidence" value="ECO:0007669"/>
    <property type="project" value="UniProtKB-UniRule"/>
</dbReference>
<dbReference type="GO" id="GO:0004843">
    <property type="term" value="F:cysteine-type deubiquitinase activity"/>
    <property type="evidence" value="ECO:0007669"/>
    <property type="project" value="UniProtKB-UniRule"/>
</dbReference>
<keyword evidence="5" id="KW-1185">Reference proteome</keyword>
<comment type="catalytic activity">
    <reaction evidence="2">
        <text>Thiol-dependent hydrolysis of ester, thioester, amide, peptide and isopeptide bonds formed by the C-terminal Gly of ubiquitin (a 76-residue protein attached to proteins as an intracellular targeting signal).</text>
        <dbReference type="EC" id="3.4.19.12"/>
    </reaction>
</comment>
<keyword evidence="2" id="KW-0378">Hydrolase</keyword>
<keyword evidence="2" id="KW-0645">Protease</keyword>
<name>A0A067RE78_ZOONE</name>
<keyword evidence="2" id="KW-0833">Ubl conjugation pathway</keyword>
<organism evidence="4 5">
    <name type="scientific">Zootermopsis nevadensis</name>
    <name type="common">Dampwood termite</name>
    <dbReference type="NCBI Taxonomy" id="136037"/>
    <lineage>
        <taxon>Eukaryota</taxon>
        <taxon>Metazoa</taxon>
        <taxon>Ecdysozoa</taxon>
        <taxon>Arthropoda</taxon>
        <taxon>Hexapoda</taxon>
        <taxon>Insecta</taxon>
        <taxon>Pterygota</taxon>
        <taxon>Neoptera</taxon>
        <taxon>Polyneoptera</taxon>
        <taxon>Dictyoptera</taxon>
        <taxon>Blattodea</taxon>
        <taxon>Blattoidea</taxon>
        <taxon>Termitoidae</taxon>
        <taxon>Termopsidae</taxon>
        <taxon>Zootermopsis</taxon>
    </lineage>
</organism>
<keyword evidence="2" id="KW-0788">Thiol protease</keyword>
<dbReference type="Proteomes" id="UP000027135">
    <property type="component" value="Unassembled WGS sequence"/>
</dbReference>
<dbReference type="PANTHER" id="PTHR12473:SF8">
    <property type="entry name" value="UBIQUITIN CARBOXYL-TERMINAL HYDROLASE MINDY-4-RELATED"/>
    <property type="match status" value="1"/>
</dbReference>
<dbReference type="eggNOG" id="KOG2871">
    <property type="taxonomic scope" value="Eukaryota"/>
</dbReference>
<dbReference type="OrthoDB" id="10263628at2759"/>
<proteinExistence type="inferred from homology"/>
<comment type="function">
    <text evidence="2">Hydrolase that can remove 'Lys-48'-linked conjugated ubiquitin from proteins.</text>
</comment>